<sequence length="35" mass="4064">MLVCYICDVKTNCWSSWTTLIQNLGSATHRLITYQ</sequence>
<organism evidence="1">
    <name type="scientific">Arundo donax</name>
    <name type="common">Giant reed</name>
    <name type="synonym">Donax arundinaceus</name>
    <dbReference type="NCBI Taxonomy" id="35708"/>
    <lineage>
        <taxon>Eukaryota</taxon>
        <taxon>Viridiplantae</taxon>
        <taxon>Streptophyta</taxon>
        <taxon>Embryophyta</taxon>
        <taxon>Tracheophyta</taxon>
        <taxon>Spermatophyta</taxon>
        <taxon>Magnoliopsida</taxon>
        <taxon>Liliopsida</taxon>
        <taxon>Poales</taxon>
        <taxon>Poaceae</taxon>
        <taxon>PACMAD clade</taxon>
        <taxon>Arundinoideae</taxon>
        <taxon>Arundineae</taxon>
        <taxon>Arundo</taxon>
    </lineage>
</organism>
<reference evidence="1" key="1">
    <citation type="submission" date="2014-09" db="EMBL/GenBank/DDBJ databases">
        <authorList>
            <person name="Magalhaes I.L.F."/>
            <person name="Oliveira U."/>
            <person name="Santos F.R."/>
            <person name="Vidigal T.H.D.A."/>
            <person name="Brescovit A.D."/>
            <person name="Santos A.J."/>
        </authorList>
    </citation>
    <scope>NUCLEOTIDE SEQUENCE</scope>
    <source>
        <tissue evidence="1">Shoot tissue taken approximately 20 cm above the soil surface</tissue>
    </source>
</reference>
<name>A0A0A8Z095_ARUDO</name>
<proteinExistence type="predicted"/>
<dbReference type="EMBL" id="GBRH01269603">
    <property type="protein sequence ID" value="JAD28292.1"/>
    <property type="molecule type" value="Transcribed_RNA"/>
</dbReference>
<accession>A0A0A8Z095</accession>
<dbReference type="AlphaFoldDB" id="A0A0A8Z095"/>
<protein>
    <submittedName>
        <fullName evidence="1">Uncharacterized protein</fullName>
    </submittedName>
</protein>
<reference evidence="1" key="2">
    <citation type="journal article" date="2015" name="Data Brief">
        <title>Shoot transcriptome of the giant reed, Arundo donax.</title>
        <authorList>
            <person name="Barrero R.A."/>
            <person name="Guerrero F.D."/>
            <person name="Moolhuijzen P."/>
            <person name="Goolsby J.A."/>
            <person name="Tidwell J."/>
            <person name="Bellgard S.E."/>
            <person name="Bellgard M.I."/>
        </authorList>
    </citation>
    <scope>NUCLEOTIDE SEQUENCE</scope>
    <source>
        <tissue evidence="1">Shoot tissue taken approximately 20 cm above the soil surface</tissue>
    </source>
</reference>
<evidence type="ECO:0000313" key="1">
    <source>
        <dbReference type="EMBL" id="JAD28292.1"/>
    </source>
</evidence>